<evidence type="ECO:0000313" key="4">
    <source>
        <dbReference type="Proteomes" id="UP000032721"/>
    </source>
</evidence>
<dbReference type="EMBL" id="VNHN01000026">
    <property type="protein sequence ID" value="TYP06520.1"/>
    <property type="molecule type" value="Genomic_DNA"/>
</dbReference>
<reference evidence="2 4" key="1">
    <citation type="submission" date="2013-07" db="EMBL/GenBank/DDBJ databases">
        <authorList>
            <person name="Genoscope - CEA"/>
        </authorList>
    </citation>
    <scope>NUCLEOTIDE SEQUENCE [LARGE SCALE GENOMIC DNA]</scope>
    <source>
        <strain evidence="2">FRM16</strain>
        <strain evidence="4">FRM16 / DSM 17909</strain>
    </source>
</reference>
<keyword evidence="5" id="KW-1185">Reference proteome</keyword>
<dbReference type="EC" id="2.7.13.3" evidence="2"/>
<sequence>MIFRLYFLRAAHSLPLAAFVIANQLTHPQFDLTDSLALALVLLFEAVGLVTVGDQYQTAVHDLHRHRTANLKACLFKPLPLKVYRGRGCGLVILRDVSHGVITFCFGGFIYRAVLLKMRLSYY</sequence>
<keyword evidence="1" id="KW-0472">Membrane</keyword>
<dbReference type="Proteomes" id="UP000032721">
    <property type="component" value="Chromosome"/>
</dbReference>
<name>A0A068QUH6_9GAMM</name>
<protein>
    <submittedName>
        <fullName evidence="2">Putative Histidine kinase</fullName>
        <ecNumber evidence="2">2.7.13.3</ecNumber>
    </submittedName>
</protein>
<dbReference type="GO" id="GO:0004673">
    <property type="term" value="F:protein histidine kinase activity"/>
    <property type="evidence" value="ECO:0007669"/>
    <property type="project" value="UniProtKB-EC"/>
</dbReference>
<evidence type="ECO:0000256" key="1">
    <source>
        <dbReference type="SAM" id="Phobius"/>
    </source>
</evidence>
<evidence type="ECO:0000313" key="3">
    <source>
        <dbReference type="EMBL" id="TYP06520.1"/>
    </source>
</evidence>
<keyword evidence="2" id="KW-0418">Kinase</keyword>
<dbReference type="HOGENOM" id="CLU_2014362_0_0_6"/>
<dbReference type="KEGG" id="xdo:XDD1_1816"/>
<organism evidence="2 4">
    <name type="scientific">Xenorhabdus doucetiae</name>
    <dbReference type="NCBI Taxonomy" id="351671"/>
    <lineage>
        <taxon>Bacteria</taxon>
        <taxon>Pseudomonadati</taxon>
        <taxon>Pseudomonadota</taxon>
        <taxon>Gammaproteobacteria</taxon>
        <taxon>Enterobacterales</taxon>
        <taxon>Morganellaceae</taxon>
        <taxon>Xenorhabdus</taxon>
    </lineage>
</organism>
<keyword evidence="1" id="KW-1133">Transmembrane helix</keyword>
<accession>A0A068QUH6</accession>
<keyword evidence="1" id="KW-0812">Transmembrane</keyword>
<dbReference type="AlphaFoldDB" id="A0A068QUH6"/>
<dbReference type="RefSeq" id="WP_422646096.1">
    <property type="nucleotide sequence ID" value="NZ_CAWOYN010000026.1"/>
</dbReference>
<keyword evidence="2" id="KW-0808">Transferase</keyword>
<dbReference type="EMBL" id="FO704550">
    <property type="protein sequence ID" value="CDG17515.1"/>
    <property type="molecule type" value="Genomic_DNA"/>
</dbReference>
<feature type="transmembrane region" description="Helical" evidence="1">
    <location>
        <begin position="97"/>
        <end position="115"/>
    </location>
</feature>
<dbReference type="STRING" id="351671.XDD1_1816"/>
<proteinExistence type="predicted"/>
<reference evidence="3 5" key="2">
    <citation type="submission" date="2019-07" db="EMBL/GenBank/DDBJ databases">
        <title>Genomic Encyclopedia of Type Strains, Phase I: the one thousand microbial genomes (KMG-I) project.</title>
        <authorList>
            <person name="Kyrpides N."/>
        </authorList>
    </citation>
    <scope>NUCLEOTIDE SEQUENCE [LARGE SCALE GENOMIC DNA]</scope>
    <source>
        <strain evidence="3 5">DSM 17909</strain>
    </source>
</reference>
<evidence type="ECO:0000313" key="5">
    <source>
        <dbReference type="Proteomes" id="UP000324170"/>
    </source>
</evidence>
<evidence type="ECO:0000313" key="2">
    <source>
        <dbReference type="EMBL" id="CDG17515.1"/>
    </source>
</evidence>
<gene>
    <name evidence="2" type="primary">gene</name>
    <name evidence="3" type="ORF">LY16_01872</name>
    <name evidence="2" type="ORF">XDD1_1816</name>
</gene>
<dbReference type="Proteomes" id="UP000324170">
    <property type="component" value="Unassembled WGS sequence"/>
</dbReference>